<comment type="caution">
    <text evidence="2">The sequence shown here is derived from an EMBL/GenBank/DDBJ whole genome shotgun (WGS) entry which is preliminary data.</text>
</comment>
<sequence>KVSVLDRSVPGSKRDSTEDPLCMANVLHPKPYFAVERPPTGVLRKFGEGVPPQALSSSSDLSSKLPGSSQNSPRVSSKWDVNVTDSNETKLVILSLITLSCHVPPNHPSS</sequence>
<organism evidence="2 3">
    <name type="scientific">Araneus ventricosus</name>
    <name type="common">Orbweaver spider</name>
    <name type="synonym">Epeira ventricosa</name>
    <dbReference type="NCBI Taxonomy" id="182803"/>
    <lineage>
        <taxon>Eukaryota</taxon>
        <taxon>Metazoa</taxon>
        <taxon>Ecdysozoa</taxon>
        <taxon>Arthropoda</taxon>
        <taxon>Chelicerata</taxon>
        <taxon>Arachnida</taxon>
        <taxon>Araneae</taxon>
        <taxon>Araneomorphae</taxon>
        <taxon>Entelegynae</taxon>
        <taxon>Araneoidea</taxon>
        <taxon>Araneidae</taxon>
        <taxon>Araneus</taxon>
    </lineage>
</organism>
<accession>A0A4Y2HKS3</accession>
<feature type="compositionally biased region" description="Low complexity" evidence="1">
    <location>
        <begin position="55"/>
        <end position="69"/>
    </location>
</feature>
<name>A0A4Y2HKS3_ARAVE</name>
<dbReference type="Proteomes" id="UP000499080">
    <property type="component" value="Unassembled WGS sequence"/>
</dbReference>
<feature type="region of interest" description="Disordered" evidence="1">
    <location>
        <begin position="44"/>
        <end position="80"/>
    </location>
</feature>
<dbReference type="AlphaFoldDB" id="A0A4Y2HKS3"/>
<feature type="region of interest" description="Disordered" evidence="1">
    <location>
        <begin position="1"/>
        <end position="20"/>
    </location>
</feature>
<protein>
    <submittedName>
        <fullName evidence="2">Uncharacterized protein</fullName>
    </submittedName>
</protein>
<dbReference type="EMBL" id="BGPR01182045">
    <property type="protein sequence ID" value="GBM65643.1"/>
    <property type="molecule type" value="Genomic_DNA"/>
</dbReference>
<keyword evidence="3" id="KW-1185">Reference proteome</keyword>
<evidence type="ECO:0000256" key="1">
    <source>
        <dbReference type="SAM" id="MobiDB-lite"/>
    </source>
</evidence>
<evidence type="ECO:0000313" key="2">
    <source>
        <dbReference type="EMBL" id="GBM65643.1"/>
    </source>
</evidence>
<reference evidence="2 3" key="1">
    <citation type="journal article" date="2019" name="Sci. Rep.">
        <title>Orb-weaving spider Araneus ventricosus genome elucidates the spidroin gene catalogue.</title>
        <authorList>
            <person name="Kono N."/>
            <person name="Nakamura H."/>
            <person name="Ohtoshi R."/>
            <person name="Moran D.A.P."/>
            <person name="Shinohara A."/>
            <person name="Yoshida Y."/>
            <person name="Fujiwara M."/>
            <person name="Mori M."/>
            <person name="Tomita M."/>
            <person name="Arakawa K."/>
        </authorList>
    </citation>
    <scope>NUCLEOTIDE SEQUENCE [LARGE SCALE GENOMIC DNA]</scope>
</reference>
<feature type="non-terminal residue" evidence="2">
    <location>
        <position position="1"/>
    </location>
</feature>
<gene>
    <name evidence="2" type="ORF">AVEN_86578_1</name>
</gene>
<proteinExistence type="predicted"/>
<evidence type="ECO:0000313" key="3">
    <source>
        <dbReference type="Proteomes" id="UP000499080"/>
    </source>
</evidence>